<protein>
    <submittedName>
        <fullName evidence="1">Uncharacterized protein</fullName>
    </submittedName>
</protein>
<organism evidence="1 2">
    <name type="scientific">Gigaspora margarita</name>
    <dbReference type="NCBI Taxonomy" id="4874"/>
    <lineage>
        <taxon>Eukaryota</taxon>
        <taxon>Fungi</taxon>
        <taxon>Fungi incertae sedis</taxon>
        <taxon>Mucoromycota</taxon>
        <taxon>Glomeromycotina</taxon>
        <taxon>Glomeromycetes</taxon>
        <taxon>Diversisporales</taxon>
        <taxon>Gigasporaceae</taxon>
        <taxon>Gigaspora</taxon>
    </lineage>
</organism>
<accession>A0A8H4B2Y5</accession>
<evidence type="ECO:0000313" key="2">
    <source>
        <dbReference type="Proteomes" id="UP000439903"/>
    </source>
</evidence>
<dbReference type="EMBL" id="WTPW01000038">
    <property type="protein sequence ID" value="KAF0555748.1"/>
    <property type="molecule type" value="Genomic_DNA"/>
</dbReference>
<name>A0A8H4B2Y5_GIGMA</name>
<dbReference type="Proteomes" id="UP000439903">
    <property type="component" value="Unassembled WGS sequence"/>
</dbReference>
<proteinExistence type="predicted"/>
<reference evidence="1 2" key="1">
    <citation type="journal article" date="2019" name="Environ. Microbiol.">
        <title>At the nexus of three kingdoms: the genome of the mycorrhizal fungus Gigaspora margarita provides insights into plant, endobacterial and fungal interactions.</title>
        <authorList>
            <person name="Venice F."/>
            <person name="Ghignone S."/>
            <person name="Salvioli di Fossalunga A."/>
            <person name="Amselem J."/>
            <person name="Novero M."/>
            <person name="Xianan X."/>
            <person name="Sedzielewska Toro K."/>
            <person name="Morin E."/>
            <person name="Lipzen A."/>
            <person name="Grigoriev I.V."/>
            <person name="Henrissat B."/>
            <person name="Martin F.M."/>
            <person name="Bonfante P."/>
        </authorList>
    </citation>
    <scope>NUCLEOTIDE SEQUENCE [LARGE SCALE GENOMIC DNA]</scope>
    <source>
        <strain evidence="1 2">BEG34</strain>
    </source>
</reference>
<comment type="caution">
    <text evidence="1">The sequence shown here is derived from an EMBL/GenBank/DDBJ whole genome shotgun (WGS) entry which is preliminary data.</text>
</comment>
<keyword evidence="2" id="KW-1185">Reference proteome</keyword>
<gene>
    <name evidence="1" type="ORF">F8M41_016745</name>
</gene>
<dbReference type="AlphaFoldDB" id="A0A8H4B2Y5"/>
<evidence type="ECO:0000313" key="1">
    <source>
        <dbReference type="EMBL" id="KAF0555748.1"/>
    </source>
</evidence>
<sequence>MFYSVNANDGFLHCDKTNISTSYFNATSLSVNFDEWNPNHIVFLTQINESIPTTMFTYLEYLLDTDDILKQTTMTFGDMPPGTTDLLRHDNVGKPNLDNIGYRIYIRLYDTAPFKIRSCIMFDRSINH</sequence>